<dbReference type="Pfam" id="PF01544">
    <property type="entry name" value="CorA"/>
    <property type="match status" value="2"/>
</dbReference>
<feature type="transmembrane region" description="Helical" evidence="12">
    <location>
        <begin position="337"/>
        <end position="357"/>
    </location>
</feature>
<evidence type="ECO:0000256" key="6">
    <source>
        <dbReference type="ARBA" id="ARBA00022842"/>
    </source>
</evidence>
<proteinExistence type="inferred from homology"/>
<dbReference type="SUPFAM" id="SSF144083">
    <property type="entry name" value="Magnesium transport protein CorA, transmembrane region"/>
    <property type="match status" value="1"/>
</dbReference>
<dbReference type="PANTHER" id="PTHR46494:SF1">
    <property type="entry name" value="CORA FAMILY METAL ION TRANSPORTER (EUROFUNG)"/>
    <property type="match status" value="1"/>
</dbReference>
<name>A0A147DUQ0_9MICO</name>
<dbReference type="GO" id="GO:0000287">
    <property type="term" value="F:magnesium ion binding"/>
    <property type="evidence" value="ECO:0007669"/>
    <property type="project" value="TreeGrafter"/>
</dbReference>
<dbReference type="Proteomes" id="UP000072763">
    <property type="component" value="Unassembled WGS sequence"/>
</dbReference>
<comment type="subcellular location">
    <subcellularLocation>
        <location evidence="1">Cell membrane</location>
        <topology evidence="1">Multi-pass membrane protein</topology>
    </subcellularLocation>
</comment>
<comment type="function">
    <text evidence="11">Mediates influx of magnesium ions. Alternates between open and closed states. Activated by low cytoplasmic Mg(2+) levels. Inactive when cytoplasmic Mg(2+) levels are high.</text>
</comment>
<dbReference type="GO" id="GO:0005886">
    <property type="term" value="C:plasma membrane"/>
    <property type="evidence" value="ECO:0007669"/>
    <property type="project" value="UniProtKB-SubCell"/>
</dbReference>
<dbReference type="FunFam" id="1.20.58.340:FF:000004">
    <property type="entry name" value="Magnesium transport protein CorA"/>
    <property type="match status" value="1"/>
</dbReference>
<dbReference type="CDD" id="cd12830">
    <property type="entry name" value="MtCorA-like"/>
    <property type="match status" value="1"/>
</dbReference>
<evidence type="ECO:0000256" key="10">
    <source>
        <dbReference type="ARBA" id="ARBA00034269"/>
    </source>
</evidence>
<dbReference type="OrthoDB" id="9803416at2"/>
<dbReference type="PATRIC" id="fig|465820.4.peg.1754"/>
<dbReference type="RefSeq" id="WP_058748556.1">
    <property type="nucleotide sequence ID" value="NZ_LDRC01000004.1"/>
</dbReference>
<keyword evidence="4" id="KW-1003">Cell membrane</keyword>
<evidence type="ECO:0000256" key="5">
    <source>
        <dbReference type="ARBA" id="ARBA00022692"/>
    </source>
</evidence>
<dbReference type="PANTHER" id="PTHR46494">
    <property type="entry name" value="CORA FAMILY METAL ION TRANSPORTER (EUROFUNG)"/>
    <property type="match status" value="1"/>
</dbReference>
<dbReference type="InterPro" id="IPR045863">
    <property type="entry name" value="CorA_TM1_TM2"/>
</dbReference>
<feature type="transmembrane region" description="Helical" evidence="12">
    <location>
        <begin position="306"/>
        <end position="325"/>
    </location>
</feature>
<reference evidence="13 14" key="1">
    <citation type="journal article" date="2016" name="Front. Microbiol.">
        <title>Genomic Resource of Rice Seed Associated Bacteria.</title>
        <authorList>
            <person name="Midha S."/>
            <person name="Bansal K."/>
            <person name="Sharma S."/>
            <person name="Kumar N."/>
            <person name="Patil P.P."/>
            <person name="Chaudhry V."/>
            <person name="Patil P.B."/>
        </authorList>
    </citation>
    <scope>NUCLEOTIDE SEQUENCE [LARGE SCALE GENOMIC DNA]</scope>
    <source>
        <strain evidence="13 14">NS359</strain>
    </source>
</reference>
<organism evidence="13 14">
    <name type="scientific">Curtobacterium oceanosedimentum</name>
    <dbReference type="NCBI Taxonomy" id="465820"/>
    <lineage>
        <taxon>Bacteria</taxon>
        <taxon>Bacillati</taxon>
        <taxon>Actinomycetota</taxon>
        <taxon>Actinomycetes</taxon>
        <taxon>Micrococcales</taxon>
        <taxon>Microbacteriaceae</taxon>
        <taxon>Curtobacterium</taxon>
    </lineage>
</organism>
<comment type="similarity">
    <text evidence="2">Belongs to the CorA metal ion transporter (MIT) (TC 1.A.35) family.</text>
</comment>
<keyword evidence="9 12" id="KW-0472">Membrane</keyword>
<dbReference type="GO" id="GO:0015095">
    <property type="term" value="F:magnesium ion transmembrane transporter activity"/>
    <property type="evidence" value="ECO:0007669"/>
    <property type="project" value="TreeGrafter"/>
</dbReference>
<dbReference type="AlphaFoldDB" id="A0A147DUQ0"/>
<dbReference type="SUPFAM" id="SSF143865">
    <property type="entry name" value="CorA soluble domain-like"/>
    <property type="match status" value="1"/>
</dbReference>
<evidence type="ECO:0000256" key="4">
    <source>
        <dbReference type="ARBA" id="ARBA00022475"/>
    </source>
</evidence>
<evidence type="ECO:0000256" key="2">
    <source>
        <dbReference type="ARBA" id="ARBA00009765"/>
    </source>
</evidence>
<evidence type="ECO:0000256" key="9">
    <source>
        <dbReference type="ARBA" id="ARBA00023136"/>
    </source>
</evidence>
<evidence type="ECO:0000256" key="12">
    <source>
        <dbReference type="SAM" id="Phobius"/>
    </source>
</evidence>
<dbReference type="InterPro" id="IPR002523">
    <property type="entry name" value="MgTranspt_CorA/ZnTranspt_ZntB"/>
</dbReference>
<evidence type="ECO:0000256" key="7">
    <source>
        <dbReference type="ARBA" id="ARBA00022989"/>
    </source>
</evidence>
<accession>A0A147DUQ0</accession>
<evidence type="ECO:0000256" key="8">
    <source>
        <dbReference type="ARBA" id="ARBA00023065"/>
    </source>
</evidence>
<keyword evidence="7 12" id="KW-1133">Transmembrane helix</keyword>
<dbReference type="Gene3D" id="3.30.460.20">
    <property type="entry name" value="CorA soluble domain-like"/>
    <property type="match status" value="1"/>
</dbReference>
<evidence type="ECO:0000256" key="1">
    <source>
        <dbReference type="ARBA" id="ARBA00004651"/>
    </source>
</evidence>
<keyword evidence="8" id="KW-0406">Ion transport</keyword>
<comment type="caution">
    <text evidence="13">The sequence shown here is derived from an EMBL/GenBank/DDBJ whole genome shotgun (WGS) entry which is preliminary data.</text>
</comment>
<sequence length="363" mass="40171">MARIDDAVYIGGRRVPGPATLRPAADLHTAADPHAVTADDGALAWIGLLRPDDAELEAVAAEFDLHENAVEDARKGHQRAKLERYGDTLFLVLRPARHRADTNEVEFGEVHLFVGRQFVVSVRHAEEPDLAAVRCRVEADPEFLAMGSEAVTAAVLDEIVDGYAPVVEVIQDQVDAIEDQLFAGQVDPGVSKRIYQLLSEVLGFQRATAPVPAMVRGLLRGAEKYGVDDEVQHRLRNVLDHALRVTERVDSFRALLENALTLHSTLVTQEQNEAMRRMTSASLAQGEESRQLARAAHRQGEEVKKISSWAAILFAPGLIAGVYGMNFDHMPELHWEYGYPVAIVAMLALAGILWLVFRKRNWL</sequence>
<evidence type="ECO:0000256" key="3">
    <source>
        <dbReference type="ARBA" id="ARBA00022448"/>
    </source>
</evidence>
<keyword evidence="6" id="KW-0460">Magnesium</keyword>
<dbReference type="GO" id="GO:0050897">
    <property type="term" value="F:cobalt ion binding"/>
    <property type="evidence" value="ECO:0007669"/>
    <property type="project" value="TreeGrafter"/>
</dbReference>
<dbReference type="InterPro" id="IPR045861">
    <property type="entry name" value="CorA_cytoplasmic_dom"/>
</dbReference>
<evidence type="ECO:0000313" key="13">
    <source>
        <dbReference type="EMBL" id="KTR54224.1"/>
    </source>
</evidence>
<evidence type="ECO:0000256" key="11">
    <source>
        <dbReference type="ARBA" id="ARBA00045497"/>
    </source>
</evidence>
<evidence type="ECO:0000313" key="14">
    <source>
        <dbReference type="Proteomes" id="UP000072763"/>
    </source>
</evidence>
<gene>
    <name evidence="13" type="ORF">NS359_00545</name>
</gene>
<keyword evidence="3" id="KW-0813">Transport</keyword>
<keyword evidence="5 12" id="KW-0812">Transmembrane</keyword>
<protein>
    <submittedName>
        <fullName evidence="13">Transporter</fullName>
    </submittedName>
</protein>
<comment type="catalytic activity">
    <reaction evidence="10">
        <text>Mg(2+)(in) = Mg(2+)(out)</text>
        <dbReference type="Rhea" id="RHEA:29827"/>
        <dbReference type="ChEBI" id="CHEBI:18420"/>
    </reaction>
</comment>
<dbReference type="Gene3D" id="1.20.58.340">
    <property type="entry name" value="Magnesium transport protein CorA, transmembrane region"/>
    <property type="match status" value="2"/>
</dbReference>
<dbReference type="GO" id="GO:0015087">
    <property type="term" value="F:cobalt ion transmembrane transporter activity"/>
    <property type="evidence" value="ECO:0007669"/>
    <property type="project" value="TreeGrafter"/>
</dbReference>
<dbReference type="EMBL" id="LDRC01000004">
    <property type="protein sequence ID" value="KTR54224.1"/>
    <property type="molecule type" value="Genomic_DNA"/>
</dbReference>